<dbReference type="Gene3D" id="3.60.10.10">
    <property type="entry name" value="Endonuclease/exonuclease/phosphatase"/>
    <property type="match status" value="1"/>
</dbReference>
<dbReference type="PANTHER" id="PTHR47510">
    <property type="entry name" value="REVERSE TRANSCRIPTASE DOMAIN-CONTAINING PROTEIN"/>
    <property type="match status" value="1"/>
</dbReference>
<reference evidence="2" key="1">
    <citation type="submission" date="2025-08" db="UniProtKB">
        <authorList>
            <consortium name="RefSeq"/>
        </authorList>
    </citation>
    <scope>IDENTIFICATION</scope>
    <source>
        <tissue evidence="2">Gonads</tissue>
    </source>
</reference>
<proteinExistence type="predicted"/>
<gene>
    <name evidence="2" type="primary">LOC115891797</name>
</gene>
<dbReference type="AlphaFoldDB" id="A0A6J2YY95"/>
<organism evidence="1 2">
    <name type="scientific">Sitophilus oryzae</name>
    <name type="common">Rice weevil</name>
    <name type="synonym">Curculio oryzae</name>
    <dbReference type="NCBI Taxonomy" id="7048"/>
    <lineage>
        <taxon>Eukaryota</taxon>
        <taxon>Metazoa</taxon>
        <taxon>Ecdysozoa</taxon>
        <taxon>Arthropoda</taxon>
        <taxon>Hexapoda</taxon>
        <taxon>Insecta</taxon>
        <taxon>Pterygota</taxon>
        <taxon>Neoptera</taxon>
        <taxon>Endopterygota</taxon>
        <taxon>Coleoptera</taxon>
        <taxon>Polyphaga</taxon>
        <taxon>Cucujiformia</taxon>
        <taxon>Curculionidae</taxon>
        <taxon>Dryophthorinae</taxon>
        <taxon>Sitophilus</taxon>
    </lineage>
</organism>
<dbReference type="InterPro" id="IPR036691">
    <property type="entry name" value="Endo/exonu/phosph_ase_sf"/>
</dbReference>
<evidence type="ECO:0000313" key="2">
    <source>
        <dbReference type="RefSeq" id="XP_030768217.1"/>
    </source>
</evidence>
<accession>A0A6J2YY95</accession>
<dbReference type="GeneID" id="115891797"/>
<evidence type="ECO:0000313" key="1">
    <source>
        <dbReference type="Proteomes" id="UP000504635"/>
    </source>
</evidence>
<dbReference type="OrthoDB" id="6744528at2759"/>
<name>A0A6J2YY95_SITOR</name>
<keyword evidence="1" id="KW-1185">Reference proteome</keyword>
<dbReference type="InParanoid" id="A0A6J2YY95"/>
<dbReference type="Proteomes" id="UP000504635">
    <property type="component" value="Unplaced"/>
</dbReference>
<dbReference type="KEGG" id="soy:115891797"/>
<protein>
    <submittedName>
        <fullName evidence="2">Uncharacterized protein LOC115891797</fullName>
    </submittedName>
</protein>
<dbReference type="RefSeq" id="XP_030768217.1">
    <property type="nucleotide sequence ID" value="XM_030912357.1"/>
</dbReference>
<dbReference type="PANTHER" id="PTHR47510:SF3">
    <property type="entry name" value="ENDO_EXONUCLEASE_PHOSPHATASE DOMAIN-CONTAINING PROTEIN"/>
    <property type="match status" value="1"/>
</dbReference>
<sequence>MCESLTLKIMNGFFPHKEVHKFTWLQRTRRLSSIIDYMILRQNSILKTNDVRVYRGIECGSDHYLLMAKVVINYRSSQKEREEHKGNQGKVDSVNYNLIVSGMNQYNFFYKLRLASKLQNIQMEQINTEELYKTIKDSIHQAAEEALGHQKYRCTQNPEWWSEELEELTKNKKKAYQKWLLTENPEDQIAYKRCNREVKRIVREKKNESWDRKCEHIERYMGGSKVSEAWKAIKNIRRENKQSAHIDMINMEKWQEYYKILLTEDREHFIEPTEEIKITQVDTDNININEIEKALRNIKSGKASGPGNIPIELVKHGPIILLEVLAELFNRCLIRGDDIPTDWSISYISSIHKKGDMKVCENYRGISVTSCMVEF</sequence>